<dbReference type="GeneID" id="34622919"/>
<dbReference type="OrthoDB" id="349463at2759"/>
<evidence type="ECO:0000313" key="2">
    <source>
        <dbReference type="RefSeq" id="XP_026194335.1"/>
    </source>
</evidence>
<proteinExistence type="predicted"/>
<name>A0A6P6S4U5_9EIME</name>
<protein>
    <submittedName>
        <fullName evidence="2">Uncharacterized protein LOC34622919</fullName>
    </submittedName>
</protein>
<keyword evidence="1" id="KW-1185">Reference proteome</keyword>
<dbReference type="RefSeq" id="XP_026194335.1">
    <property type="nucleotide sequence ID" value="XM_026338550.1"/>
</dbReference>
<gene>
    <name evidence="2" type="primary">LOC34622919</name>
</gene>
<sequence>MTQQVRLLVVDALLLQQQQQQQQQQQHREHTALMQQLRQSLAWVHLPWSVDTEELLKEGRRVRLLNLRTGGPPPQLLPGASRLPAGVSSASEGACKPPLSADAAATAILALERRRQERAALGVYVGLPRLYPTGRCGDTSGGCFEHIALAFLPFMFCVETLVEAVGPSPIPPELLAQQLHQQPHRQTGVPLQALPLLLRLPVLSESHLLACGFAPHTLRGNIRGKTLGAGATAPAAAEEAEARPAWAPPLWGPDLPGGGAPEPLPPGAPGALGLTGGLPYDLVGLLLHVQQSSSLPEDSLAGSPPLEGSLFLMTGGLQICCVQLRGEGPSRGHPFSAQVDKFLEPARAALQLRRERQEGSHICICIEGIEFERYDLAAGFWIFKGVTPLLQLSLGAVAVKAVQQQPLLAKEASALHTAAEAVAGSCAFAGSTAHGPKSFGPPSLAAPSRAADLVAAAAAAHKRVLRVTLDASGL</sequence>
<evidence type="ECO:0000313" key="1">
    <source>
        <dbReference type="Proteomes" id="UP000515125"/>
    </source>
</evidence>
<organism evidence="1 2">
    <name type="scientific">Cyclospora cayetanensis</name>
    <dbReference type="NCBI Taxonomy" id="88456"/>
    <lineage>
        <taxon>Eukaryota</taxon>
        <taxon>Sar</taxon>
        <taxon>Alveolata</taxon>
        <taxon>Apicomplexa</taxon>
        <taxon>Conoidasida</taxon>
        <taxon>Coccidia</taxon>
        <taxon>Eucoccidiorida</taxon>
        <taxon>Eimeriorina</taxon>
        <taxon>Eimeriidae</taxon>
        <taxon>Cyclospora</taxon>
    </lineage>
</organism>
<dbReference type="Proteomes" id="UP000515125">
    <property type="component" value="Unplaced"/>
</dbReference>
<reference evidence="2" key="1">
    <citation type="submission" date="2025-08" db="UniProtKB">
        <authorList>
            <consortium name="RefSeq"/>
        </authorList>
    </citation>
    <scope>IDENTIFICATION</scope>
</reference>
<accession>A0A6P6S4U5</accession>
<dbReference type="AlphaFoldDB" id="A0A6P6S4U5"/>